<dbReference type="PANTHER" id="PTHR24220">
    <property type="entry name" value="IMPORT ATP-BINDING PROTEIN"/>
    <property type="match status" value="1"/>
</dbReference>
<dbReference type="GO" id="GO:0005524">
    <property type="term" value="F:ATP binding"/>
    <property type="evidence" value="ECO:0007669"/>
    <property type="project" value="UniProtKB-KW"/>
</dbReference>
<dbReference type="InterPro" id="IPR015854">
    <property type="entry name" value="ABC_transpr_LolD-like"/>
</dbReference>
<dbReference type="Gene3D" id="3.40.50.300">
    <property type="entry name" value="P-loop containing nucleotide triphosphate hydrolases"/>
    <property type="match status" value="1"/>
</dbReference>
<gene>
    <name evidence="5" type="ORF">N1032_09210</name>
</gene>
<dbReference type="PROSITE" id="PS00211">
    <property type="entry name" value="ABC_TRANSPORTER_1"/>
    <property type="match status" value="1"/>
</dbReference>
<dbReference type="PANTHER" id="PTHR24220:SF685">
    <property type="entry name" value="ABC TRANSPORTER RELATED"/>
    <property type="match status" value="1"/>
</dbReference>
<evidence type="ECO:0000259" key="4">
    <source>
        <dbReference type="PROSITE" id="PS50893"/>
    </source>
</evidence>
<dbReference type="Proteomes" id="UP001165586">
    <property type="component" value="Unassembled WGS sequence"/>
</dbReference>
<dbReference type="InterPro" id="IPR003439">
    <property type="entry name" value="ABC_transporter-like_ATP-bd"/>
</dbReference>
<dbReference type="InterPro" id="IPR017911">
    <property type="entry name" value="MacB-like_ATP-bd"/>
</dbReference>
<dbReference type="SUPFAM" id="SSF52540">
    <property type="entry name" value="P-loop containing nucleoside triphosphate hydrolases"/>
    <property type="match status" value="1"/>
</dbReference>
<keyword evidence="1" id="KW-0813">Transport</keyword>
<evidence type="ECO:0000313" key="5">
    <source>
        <dbReference type="EMBL" id="MCS5733914.1"/>
    </source>
</evidence>
<accession>A0ABT2H1X1</accession>
<dbReference type="InterPro" id="IPR003593">
    <property type="entry name" value="AAA+_ATPase"/>
</dbReference>
<keyword evidence="3 5" id="KW-0067">ATP-binding</keyword>
<dbReference type="InterPro" id="IPR017871">
    <property type="entry name" value="ABC_transporter-like_CS"/>
</dbReference>
<proteinExistence type="predicted"/>
<dbReference type="EMBL" id="JANLCJ010000003">
    <property type="protein sequence ID" value="MCS5733914.1"/>
    <property type="molecule type" value="Genomic_DNA"/>
</dbReference>
<evidence type="ECO:0000313" key="6">
    <source>
        <dbReference type="Proteomes" id="UP001165586"/>
    </source>
</evidence>
<dbReference type="CDD" id="cd03255">
    <property type="entry name" value="ABC_MJ0796_LolCDE_FtsE"/>
    <property type="match status" value="1"/>
</dbReference>
<dbReference type="Pfam" id="PF00005">
    <property type="entry name" value="ABC_tran"/>
    <property type="match status" value="1"/>
</dbReference>
<keyword evidence="2" id="KW-0547">Nucleotide-binding</keyword>
<evidence type="ECO:0000256" key="2">
    <source>
        <dbReference type="ARBA" id="ARBA00022741"/>
    </source>
</evidence>
<evidence type="ECO:0000256" key="1">
    <source>
        <dbReference type="ARBA" id="ARBA00022448"/>
    </source>
</evidence>
<keyword evidence="6" id="KW-1185">Reference proteome</keyword>
<feature type="domain" description="ABC transporter" evidence="4">
    <location>
        <begin position="2"/>
        <end position="222"/>
    </location>
</feature>
<sequence length="223" mass="23584">MTRVFTTPAGDVRACDDISFDVAPGELVVVRGPSGAGKTTLLNLIGTLDRPTAGTIAIDGVDVAALDADAIARLRRDSLGFVFQGFGLLDVLTAAENVEVPLRLRRTDAAERDQRVRDALRTVGLADHGGQLPDELSGGQQQRVGIARALVADPRLLIADEPTGQLDSQNAQIVMDLIAELVHARGVAAVVATHDPVFAARADRVIELRDGRQVAQSALESAR</sequence>
<protein>
    <submittedName>
        <fullName evidence="5">ABC transporter ATP-binding protein</fullName>
    </submittedName>
</protein>
<dbReference type="InterPro" id="IPR027417">
    <property type="entry name" value="P-loop_NTPase"/>
</dbReference>
<evidence type="ECO:0000256" key="3">
    <source>
        <dbReference type="ARBA" id="ARBA00022840"/>
    </source>
</evidence>
<reference evidence="5" key="1">
    <citation type="submission" date="2022-08" db="EMBL/GenBank/DDBJ databases">
        <authorList>
            <person name="Deng Y."/>
            <person name="Han X.-F."/>
            <person name="Zhang Y.-Q."/>
        </authorList>
    </citation>
    <scope>NUCLEOTIDE SEQUENCE</scope>
    <source>
        <strain evidence="5">CPCC 203386</strain>
    </source>
</reference>
<comment type="caution">
    <text evidence="5">The sequence shown here is derived from an EMBL/GenBank/DDBJ whole genome shotgun (WGS) entry which is preliminary data.</text>
</comment>
<name>A0ABT2H1X1_9MICO</name>
<dbReference type="SMART" id="SM00382">
    <property type="entry name" value="AAA"/>
    <property type="match status" value="1"/>
</dbReference>
<dbReference type="PROSITE" id="PS50893">
    <property type="entry name" value="ABC_TRANSPORTER_2"/>
    <property type="match status" value="1"/>
</dbReference>
<organism evidence="5 6">
    <name type="scientific">Herbiconiux daphne</name>
    <dbReference type="NCBI Taxonomy" id="2970914"/>
    <lineage>
        <taxon>Bacteria</taxon>
        <taxon>Bacillati</taxon>
        <taxon>Actinomycetota</taxon>
        <taxon>Actinomycetes</taxon>
        <taxon>Micrococcales</taxon>
        <taxon>Microbacteriaceae</taxon>
        <taxon>Herbiconiux</taxon>
    </lineage>
</organism>